<evidence type="ECO:0000256" key="2">
    <source>
        <dbReference type="SAM" id="MobiDB-lite"/>
    </source>
</evidence>
<accession>A0ABS2YII6</accession>
<proteinExistence type="inferred from homology"/>
<feature type="non-terminal residue" evidence="3">
    <location>
        <position position="1"/>
    </location>
</feature>
<reference evidence="3" key="1">
    <citation type="journal article" date="2021" name="Cell">
        <title>Tracing the genetic footprints of vertebrate landing in non-teleost ray-finned fishes.</title>
        <authorList>
            <person name="Bi X."/>
            <person name="Wang K."/>
            <person name="Yang L."/>
            <person name="Pan H."/>
            <person name="Jiang H."/>
            <person name="Wei Q."/>
            <person name="Fang M."/>
            <person name="Yu H."/>
            <person name="Zhu C."/>
            <person name="Cai Y."/>
            <person name="He Y."/>
            <person name="Gan X."/>
            <person name="Zeng H."/>
            <person name="Yu D."/>
            <person name="Zhu Y."/>
            <person name="Jiang H."/>
            <person name="Qiu Q."/>
            <person name="Yang H."/>
            <person name="Zhang Y.E."/>
            <person name="Wang W."/>
            <person name="Zhu M."/>
            <person name="He S."/>
            <person name="Zhang G."/>
        </authorList>
    </citation>
    <scope>NUCLEOTIDE SEQUENCE</scope>
    <source>
        <strain evidence="3">Pddl_001</strain>
    </source>
</reference>
<evidence type="ECO:0000313" key="4">
    <source>
        <dbReference type="Proteomes" id="UP001166093"/>
    </source>
</evidence>
<dbReference type="EMBL" id="JAAWVQ010154230">
    <property type="protein sequence ID" value="MBN3285964.1"/>
    <property type="molecule type" value="Genomic_DNA"/>
</dbReference>
<feature type="non-terminal residue" evidence="3">
    <location>
        <position position="352"/>
    </location>
</feature>
<evidence type="ECO:0000313" key="3">
    <source>
        <dbReference type="EMBL" id="MBN3285964.1"/>
    </source>
</evidence>
<dbReference type="InterPro" id="IPR026782">
    <property type="entry name" value="FAM131"/>
</dbReference>
<feature type="region of interest" description="Disordered" evidence="2">
    <location>
        <begin position="316"/>
        <end position="352"/>
    </location>
</feature>
<organism evidence="3 4">
    <name type="scientific">Polyodon spathula</name>
    <name type="common">North American paddlefish</name>
    <name type="synonym">Squalus spathula</name>
    <dbReference type="NCBI Taxonomy" id="7913"/>
    <lineage>
        <taxon>Eukaryota</taxon>
        <taxon>Metazoa</taxon>
        <taxon>Chordata</taxon>
        <taxon>Craniata</taxon>
        <taxon>Vertebrata</taxon>
        <taxon>Euteleostomi</taxon>
        <taxon>Actinopterygii</taxon>
        <taxon>Chondrostei</taxon>
        <taxon>Acipenseriformes</taxon>
        <taxon>Polyodontidae</taxon>
        <taxon>Polyodon</taxon>
    </lineage>
</organism>
<keyword evidence="4" id="KW-1185">Reference proteome</keyword>
<evidence type="ECO:0000256" key="1">
    <source>
        <dbReference type="ARBA" id="ARBA00010635"/>
    </source>
</evidence>
<dbReference type="PANTHER" id="PTHR15736:SF2">
    <property type="entry name" value="PROTEIN FAM131C"/>
    <property type="match status" value="1"/>
</dbReference>
<protein>
    <submittedName>
        <fullName evidence="3">F131C protein</fullName>
    </submittedName>
</protein>
<comment type="caution">
    <text evidence="3">The sequence shown here is derived from an EMBL/GenBank/DDBJ whole genome shotgun (WGS) entry which is preliminary data.</text>
</comment>
<comment type="similarity">
    <text evidence="1">Belongs to the FAM131 family.</text>
</comment>
<dbReference type="PANTHER" id="PTHR15736">
    <property type="entry name" value="PROTEIN FAM131B-RELATED"/>
    <property type="match status" value="1"/>
</dbReference>
<sequence>MMSVESGVSSRRACAKACPENEIITEECEQEACAVGGRRAGWTAAGRECVYHVIYTPQRGHRTAKIYLISPRRINKHSAACASHNVAVNRLSIKEFPWELTAALCGCRGNPGSNRRAAAGPVQKCFKPAVNGIGQEKKQTPDGFEIAELATSSLLGLVATIKERITKPTAMAQGRVAHLIEWKGWNSKQQGWGAAPLQDEEQYSDLTDELKEARFAAGVAEQFAIAEATMSAWSSMDGEVEQDGKLTQDSALFPGLDAEGVYLQQLRMNGTQRLYSINLDGGDETSLYTQEPSPSVPSLQTQSIRDMLTGNLERQGPLLVGRSSVTGHHPRRSSSIRHADSSSISEDEVFYN</sequence>
<name>A0ABS2YII6_POLSP</name>
<dbReference type="Proteomes" id="UP001166093">
    <property type="component" value="Unassembled WGS sequence"/>
</dbReference>
<dbReference type="Pfam" id="PF15010">
    <property type="entry name" value="FAM131"/>
    <property type="match status" value="1"/>
</dbReference>
<gene>
    <name evidence="3" type="primary">Fam131c</name>
    <name evidence="3" type="ORF">GTO93_0019578</name>
</gene>